<accession>A0A916X5L2</accession>
<dbReference type="InterPro" id="IPR002938">
    <property type="entry name" value="FAD-bd"/>
</dbReference>
<sequence length="378" mass="40962">MAAIRSVTIVGGGIAGLTLAVALRQIGVGVRIIEKGDRASRLGTGISLLGNALRALDRIGLADTCITRGYGYDCVKTRDAGGKLIDEIRLPRTFRPDRPGAFGIMRPVLAQILEDHATAKGATIDFETTVEDLEETADGVTLALSGGEKVGCDILVGADGANSVMRHRLFCDTLKPVYCGQGGLRYTAPRPPEMDGVTFYRAAVGTGVGAIPLSDEKCYYFILETGERPGHLSQTEVADLWQERVASFTAPELVETVERAHEAEALSYRPFDVLMMPRPWHKGRVVLIGDAVHSMSPQLTSGGGMAIEDAVVLAEEISAGRDFAETLARFENRREPRVRPILDTSLAICYNEQNPTMEGHRKSMDLLQRGYALLADEF</sequence>
<feature type="domain" description="FAD-binding" evidence="3">
    <location>
        <begin position="6"/>
        <end position="343"/>
    </location>
</feature>
<keyword evidence="2" id="KW-0503">Monooxygenase</keyword>
<proteinExistence type="predicted"/>
<dbReference type="PANTHER" id="PTHR13789">
    <property type="entry name" value="MONOOXYGENASE"/>
    <property type="match status" value="1"/>
</dbReference>
<dbReference type="Gene3D" id="3.50.50.60">
    <property type="entry name" value="FAD/NAD(P)-binding domain"/>
    <property type="match status" value="1"/>
</dbReference>
<keyword evidence="5" id="KW-1185">Reference proteome</keyword>
<dbReference type="InterPro" id="IPR050493">
    <property type="entry name" value="FAD-dep_Monooxygenase_BioMet"/>
</dbReference>
<dbReference type="EMBL" id="BMHK01000011">
    <property type="protein sequence ID" value="GGC01763.1"/>
    <property type="molecule type" value="Genomic_DNA"/>
</dbReference>
<evidence type="ECO:0000313" key="5">
    <source>
        <dbReference type="Proteomes" id="UP000608154"/>
    </source>
</evidence>
<dbReference type="SUPFAM" id="SSF51905">
    <property type="entry name" value="FAD/NAD(P)-binding domain"/>
    <property type="match status" value="1"/>
</dbReference>
<dbReference type="GO" id="GO:0071949">
    <property type="term" value="F:FAD binding"/>
    <property type="evidence" value="ECO:0007669"/>
    <property type="project" value="InterPro"/>
</dbReference>
<organism evidence="4 5">
    <name type="scientific">Novosphingobium endophyticum</name>
    <dbReference type="NCBI Taxonomy" id="1955250"/>
    <lineage>
        <taxon>Bacteria</taxon>
        <taxon>Pseudomonadati</taxon>
        <taxon>Pseudomonadota</taxon>
        <taxon>Alphaproteobacteria</taxon>
        <taxon>Sphingomonadales</taxon>
        <taxon>Sphingomonadaceae</taxon>
        <taxon>Novosphingobium</taxon>
    </lineage>
</organism>
<dbReference type="Pfam" id="PF01494">
    <property type="entry name" value="FAD_binding_3"/>
    <property type="match status" value="1"/>
</dbReference>
<keyword evidence="1" id="KW-0560">Oxidoreductase</keyword>
<dbReference type="PANTHER" id="PTHR13789:SF309">
    <property type="entry name" value="PUTATIVE (AFU_ORTHOLOGUE AFUA_6G14510)-RELATED"/>
    <property type="match status" value="1"/>
</dbReference>
<dbReference type="NCBIfam" id="NF005313">
    <property type="entry name" value="PRK06847.1"/>
    <property type="match status" value="1"/>
</dbReference>
<evidence type="ECO:0000256" key="1">
    <source>
        <dbReference type="ARBA" id="ARBA00023002"/>
    </source>
</evidence>
<comment type="caution">
    <text evidence="4">The sequence shown here is derived from an EMBL/GenBank/DDBJ whole genome shotgun (WGS) entry which is preliminary data.</text>
</comment>
<reference evidence="4" key="1">
    <citation type="journal article" date="2014" name="Int. J. Syst. Evol. Microbiol.">
        <title>Complete genome sequence of Corynebacterium casei LMG S-19264T (=DSM 44701T), isolated from a smear-ripened cheese.</title>
        <authorList>
            <consortium name="US DOE Joint Genome Institute (JGI-PGF)"/>
            <person name="Walter F."/>
            <person name="Albersmeier A."/>
            <person name="Kalinowski J."/>
            <person name="Ruckert C."/>
        </authorList>
    </citation>
    <scope>NUCLEOTIDE SEQUENCE</scope>
    <source>
        <strain evidence="4">CGMCC 1.15095</strain>
    </source>
</reference>
<dbReference type="Proteomes" id="UP000608154">
    <property type="component" value="Unassembled WGS sequence"/>
</dbReference>
<name>A0A916X5L2_9SPHN</name>
<dbReference type="GO" id="GO:0004497">
    <property type="term" value="F:monooxygenase activity"/>
    <property type="evidence" value="ECO:0007669"/>
    <property type="project" value="UniProtKB-KW"/>
</dbReference>
<dbReference type="InterPro" id="IPR036188">
    <property type="entry name" value="FAD/NAD-bd_sf"/>
</dbReference>
<evidence type="ECO:0000313" key="4">
    <source>
        <dbReference type="EMBL" id="GGC01763.1"/>
    </source>
</evidence>
<dbReference type="RefSeq" id="WP_188771103.1">
    <property type="nucleotide sequence ID" value="NZ_BMHK01000011.1"/>
</dbReference>
<gene>
    <name evidence="4" type="ORF">GCM10011494_20360</name>
</gene>
<dbReference type="PRINTS" id="PR00420">
    <property type="entry name" value="RNGMNOXGNASE"/>
</dbReference>
<dbReference type="AlphaFoldDB" id="A0A916X5L2"/>
<evidence type="ECO:0000256" key="2">
    <source>
        <dbReference type="ARBA" id="ARBA00023033"/>
    </source>
</evidence>
<protein>
    <recommendedName>
        <fullName evidence="3">FAD-binding domain-containing protein</fullName>
    </recommendedName>
</protein>
<reference evidence="4" key="2">
    <citation type="submission" date="2020-09" db="EMBL/GenBank/DDBJ databases">
        <authorList>
            <person name="Sun Q."/>
            <person name="Zhou Y."/>
        </authorList>
    </citation>
    <scope>NUCLEOTIDE SEQUENCE</scope>
    <source>
        <strain evidence="4">CGMCC 1.15095</strain>
    </source>
</reference>
<evidence type="ECO:0000259" key="3">
    <source>
        <dbReference type="Pfam" id="PF01494"/>
    </source>
</evidence>